<comment type="similarity">
    <text evidence="1">Belongs to the thioesterase PaaI family.</text>
</comment>
<name>A0A0A8B6G1_9ACTN</name>
<organism evidence="4 5">
    <name type="scientific">Berryella intestinalis</name>
    <dbReference type="NCBI Taxonomy" id="1531429"/>
    <lineage>
        <taxon>Bacteria</taxon>
        <taxon>Bacillati</taxon>
        <taxon>Actinomycetota</taxon>
        <taxon>Coriobacteriia</taxon>
        <taxon>Eggerthellales</taxon>
        <taxon>Eggerthellaceae</taxon>
        <taxon>Berryella</taxon>
    </lineage>
</organism>
<evidence type="ECO:0000259" key="3">
    <source>
        <dbReference type="Pfam" id="PF03061"/>
    </source>
</evidence>
<dbReference type="Proteomes" id="UP000031121">
    <property type="component" value="Chromosome"/>
</dbReference>
<evidence type="ECO:0000256" key="2">
    <source>
        <dbReference type="ARBA" id="ARBA00022801"/>
    </source>
</evidence>
<dbReference type="OrthoDB" id="9798208at2"/>
<keyword evidence="2" id="KW-0378">Hydrolase</keyword>
<dbReference type="InterPro" id="IPR006683">
    <property type="entry name" value="Thioestr_dom"/>
</dbReference>
<accession>A0A0A8B6G1</accession>
<dbReference type="GO" id="GO:0005829">
    <property type="term" value="C:cytosol"/>
    <property type="evidence" value="ECO:0007669"/>
    <property type="project" value="TreeGrafter"/>
</dbReference>
<dbReference type="InterPro" id="IPR003736">
    <property type="entry name" value="PAAI_dom"/>
</dbReference>
<dbReference type="InterPro" id="IPR029069">
    <property type="entry name" value="HotDog_dom_sf"/>
</dbReference>
<dbReference type="CDD" id="cd03443">
    <property type="entry name" value="PaaI_thioesterase"/>
    <property type="match status" value="1"/>
</dbReference>
<dbReference type="PANTHER" id="PTHR43240">
    <property type="entry name" value="1,4-DIHYDROXY-2-NAPHTHOYL-COA THIOESTERASE 1"/>
    <property type="match status" value="1"/>
</dbReference>
<dbReference type="PANTHER" id="PTHR43240:SF5">
    <property type="entry name" value="1,4-DIHYDROXY-2-NAPHTHOYL-COA THIOESTERASE 1"/>
    <property type="match status" value="1"/>
</dbReference>
<dbReference type="SUPFAM" id="SSF54637">
    <property type="entry name" value="Thioesterase/thiol ester dehydrase-isomerase"/>
    <property type="match status" value="1"/>
</dbReference>
<reference evidence="5" key="1">
    <citation type="submission" date="2014-08" db="EMBL/GenBank/DDBJ databases">
        <title>Coriobacteriaceae sp. complete genome.</title>
        <authorList>
            <person name="Looft T."/>
            <person name="Bayles D.O."/>
            <person name="Stanton T.B."/>
        </authorList>
    </citation>
    <scope>NUCLEOTIDE SEQUENCE [LARGE SCALE GENOMIC DNA]</scope>
    <source>
        <strain evidence="5">68-1-3</strain>
    </source>
</reference>
<evidence type="ECO:0000256" key="1">
    <source>
        <dbReference type="ARBA" id="ARBA00008324"/>
    </source>
</evidence>
<feature type="domain" description="Thioesterase" evidence="3">
    <location>
        <begin position="33"/>
        <end position="106"/>
    </location>
</feature>
<dbReference type="AlphaFoldDB" id="A0A0A8B6G1"/>
<proteinExistence type="inferred from homology"/>
<protein>
    <submittedName>
        <fullName evidence="4">Thioesterase</fullName>
    </submittedName>
</protein>
<evidence type="ECO:0000313" key="4">
    <source>
        <dbReference type="EMBL" id="AJC12423.1"/>
    </source>
</evidence>
<dbReference type="EMBL" id="CP009302">
    <property type="protein sequence ID" value="AJC12423.1"/>
    <property type="molecule type" value="Genomic_DNA"/>
</dbReference>
<dbReference type="GO" id="GO:0061522">
    <property type="term" value="F:1,4-dihydroxy-2-naphthoyl-CoA thioesterase activity"/>
    <property type="evidence" value="ECO:0007669"/>
    <property type="project" value="TreeGrafter"/>
</dbReference>
<dbReference type="HOGENOM" id="CLU_089876_13_1_11"/>
<dbReference type="KEGG" id="cbac:JI75_06875"/>
<gene>
    <name evidence="4" type="ORF">JI75_06875</name>
</gene>
<dbReference type="RefSeq" id="WP_039689720.1">
    <property type="nucleotide sequence ID" value="NZ_CP009302.1"/>
</dbReference>
<keyword evidence="5" id="KW-1185">Reference proteome</keyword>
<dbReference type="NCBIfam" id="TIGR00369">
    <property type="entry name" value="unchar_dom_1"/>
    <property type="match status" value="1"/>
</dbReference>
<dbReference type="Pfam" id="PF03061">
    <property type="entry name" value="4HBT"/>
    <property type="match status" value="1"/>
</dbReference>
<evidence type="ECO:0000313" key="5">
    <source>
        <dbReference type="Proteomes" id="UP000031121"/>
    </source>
</evidence>
<reference evidence="4 5" key="2">
    <citation type="journal article" date="2015" name="Genome Announc.">
        <title>Complete Genome Sequence of Coriobacteriaceae Strain 68-1-3, a Novel Mucus-Degrading Isolate from the Swine Intestinal Tract.</title>
        <authorList>
            <person name="Looft T."/>
            <person name="Bayles D.O."/>
            <person name="Alt D.P."/>
            <person name="Stanton T.B."/>
        </authorList>
    </citation>
    <scope>NUCLEOTIDE SEQUENCE [LARGE SCALE GENOMIC DNA]</scope>
    <source>
        <strain evidence="4 5">68-1-3</strain>
    </source>
</reference>
<dbReference type="STRING" id="1531429.JI75_06875"/>
<dbReference type="Gene3D" id="3.10.129.10">
    <property type="entry name" value="Hotdog Thioesterase"/>
    <property type="match status" value="1"/>
</dbReference>
<sequence>MAFVENLGIEFTVDRKDRVEGVMPINPDVYQPHGYLHGGATIAFLESLASRGSENNTDFANELPFGIDVHIRHKKSGKDGLLHGVATLDRQEGIKQFWKCTAYDDLGDVISEGEIMVKIVPLSRLAEKAREREAARNA</sequence>